<keyword evidence="5 9" id="KW-0862">Zinc</keyword>
<dbReference type="Pfam" id="PF19310">
    <property type="entry name" value="TOP_N"/>
    <property type="match status" value="1"/>
</dbReference>
<evidence type="ECO:0000256" key="8">
    <source>
        <dbReference type="ARBA" id="ARBA00026100"/>
    </source>
</evidence>
<evidence type="ECO:0000256" key="9">
    <source>
        <dbReference type="RuleBase" id="RU003435"/>
    </source>
</evidence>
<evidence type="ECO:0000256" key="4">
    <source>
        <dbReference type="ARBA" id="ARBA00022801"/>
    </source>
</evidence>
<evidence type="ECO:0000259" key="11">
    <source>
        <dbReference type="Pfam" id="PF19310"/>
    </source>
</evidence>
<dbReference type="GO" id="GO:0046872">
    <property type="term" value="F:metal ion binding"/>
    <property type="evidence" value="ECO:0007669"/>
    <property type="project" value="UniProtKB-UniRule"/>
</dbReference>
<organism evidence="12 13">
    <name type="scientific">Plectonema cf. radiosum LEGE 06105</name>
    <dbReference type="NCBI Taxonomy" id="945769"/>
    <lineage>
        <taxon>Bacteria</taxon>
        <taxon>Bacillati</taxon>
        <taxon>Cyanobacteriota</taxon>
        <taxon>Cyanophyceae</taxon>
        <taxon>Oscillatoriophycideae</taxon>
        <taxon>Oscillatoriales</taxon>
        <taxon>Microcoleaceae</taxon>
        <taxon>Plectonema</taxon>
    </lineage>
</organism>
<dbReference type="InterPro" id="IPR024080">
    <property type="entry name" value="Neurolysin/TOP_N"/>
</dbReference>
<name>A0A8J7JZC7_9CYAN</name>
<dbReference type="EC" id="3.4.24.70" evidence="8"/>
<feature type="domain" description="Oligopeptidase A N-terminal" evidence="11">
    <location>
        <begin position="34"/>
        <end position="154"/>
    </location>
</feature>
<dbReference type="AlphaFoldDB" id="A0A8J7JZC7"/>
<keyword evidence="3 9" id="KW-0479">Metal-binding</keyword>
<evidence type="ECO:0000256" key="1">
    <source>
        <dbReference type="ARBA" id="ARBA00006040"/>
    </source>
</evidence>
<dbReference type="GO" id="GO:0005829">
    <property type="term" value="C:cytosol"/>
    <property type="evidence" value="ECO:0007669"/>
    <property type="project" value="UniProtKB-ARBA"/>
</dbReference>
<dbReference type="InterPro" id="IPR001567">
    <property type="entry name" value="Pept_M3A_M3B_dom"/>
</dbReference>
<evidence type="ECO:0000256" key="3">
    <source>
        <dbReference type="ARBA" id="ARBA00022723"/>
    </source>
</evidence>
<proteinExistence type="inferred from homology"/>
<dbReference type="InterPro" id="IPR024079">
    <property type="entry name" value="MetalloPept_cat_dom_sf"/>
</dbReference>
<dbReference type="SUPFAM" id="SSF55486">
    <property type="entry name" value="Metalloproteases ('zincins'), catalytic domain"/>
    <property type="match status" value="1"/>
</dbReference>
<dbReference type="Gene3D" id="3.40.390.10">
    <property type="entry name" value="Collagenase (Catalytic Domain)"/>
    <property type="match status" value="1"/>
</dbReference>
<dbReference type="RefSeq" id="WP_193917674.1">
    <property type="nucleotide sequence ID" value="NZ_JADEWL010000010.1"/>
</dbReference>
<comment type="caution">
    <text evidence="12">The sequence shown here is derived from an EMBL/GenBank/DDBJ whole genome shotgun (WGS) entry which is preliminary data.</text>
</comment>
<dbReference type="Proteomes" id="UP000620559">
    <property type="component" value="Unassembled WGS sequence"/>
</dbReference>
<dbReference type="GO" id="GO:0006508">
    <property type="term" value="P:proteolysis"/>
    <property type="evidence" value="ECO:0007669"/>
    <property type="project" value="UniProtKB-KW"/>
</dbReference>
<dbReference type="FunFam" id="3.40.390.10:FF:000009">
    <property type="entry name" value="Oligopeptidase A"/>
    <property type="match status" value="1"/>
</dbReference>
<reference evidence="12" key="1">
    <citation type="submission" date="2020-10" db="EMBL/GenBank/DDBJ databases">
        <authorList>
            <person name="Castelo-Branco R."/>
            <person name="Eusebio N."/>
            <person name="Adriana R."/>
            <person name="Vieira A."/>
            <person name="Brugerolle De Fraissinette N."/>
            <person name="Rezende De Castro R."/>
            <person name="Schneider M.P."/>
            <person name="Vasconcelos V."/>
            <person name="Leao P.N."/>
        </authorList>
    </citation>
    <scope>NUCLEOTIDE SEQUENCE</scope>
    <source>
        <strain evidence="12">LEGE 06105</strain>
    </source>
</reference>
<gene>
    <name evidence="12" type="ORF">IQ247_05020</name>
</gene>
<keyword evidence="13" id="KW-1185">Reference proteome</keyword>
<dbReference type="InterPro" id="IPR045666">
    <property type="entry name" value="OpdA_N"/>
</dbReference>
<feature type="domain" description="Peptidase M3A/M3B catalytic" evidence="10">
    <location>
        <begin position="235"/>
        <end position="696"/>
    </location>
</feature>
<comment type="similarity">
    <text evidence="1 9">Belongs to the peptidase M3 family.</text>
</comment>
<comment type="cofactor">
    <cofactor evidence="9">
        <name>Zn(2+)</name>
        <dbReference type="ChEBI" id="CHEBI:29105"/>
    </cofactor>
    <text evidence="9">Binds 1 zinc ion.</text>
</comment>
<keyword evidence="4 9" id="KW-0378">Hydrolase</keyword>
<dbReference type="EMBL" id="JADEWL010000010">
    <property type="protein sequence ID" value="MBE9212077.1"/>
    <property type="molecule type" value="Genomic_DNA"/>
</dbReference>
<dbReference type="Pfam" id="PF01432">
    <property type="entry name" value="Peptidase_M3"/>
    <property type="match status" value="1"/>
</dbReference>
<evidence type="ECO:0000259" key="10">
    <source>
        <dbReference type="Pfam" id="PF01432"/>
    </source>
</evidence>
<dbReference type="PANTHER" id="PTHR11804">
    <property type="entry name" value="PROTEASE M3 THIMET OLIGOPEPTIDASE-RELATED"/>
    <property type="match status" value="1"/>
</dbReference>
<keyword evidence="2 9" id="KW-0645">Protease</keyword>
<dbReference type="GO" id="GO:0006518">
    <property type="term" value="P:peptide metabolic process"/>
    <property type="evidence" value="ECO:0007669"/>
    <property type="project" value="TreeGrafter"/>
</dbReference>
<dbReference type="InterPro" id="IPR045090">
    <property type="entry name" value="Pept_M3A_M3B"/>
</dbReference>
<evidence type="ECO:0000256" key="2">
    <source>
        <dbReference type="ARBA" id="ARBA00022670"/>
    </source>
</evidence>
<dbReference type="Gene3D" id="1.10.1370.10">
    <property type="entry name" value="Neurolysin, domain 3"/>
    <property type="match status" value="1"/>
</dbReference>
<evidence type="ECO:0000256" key="5">
    <source>
        <dbReference type="ARBA" id="ARBA00022833"/>
    </source>
</evidence>
<dbReference type="InterPro" id="IPR024077">
    <property type="entry name" value="Neurolysin/TOP_dom2"/>
</dbReference>
<evidence type="ECO:0000313" key="13">
    <source>
        <dbReference type="Proteomes" id="UP000620559"/>
    </source>
</evidence>
<protein>
    <recommendedName>
        <fullName evidence="8">oligopeptidase A</fullName>
        <ecNumber evidence="8">3.4.24.70</ecNumber>
    </recommendedName>
</protein>
<dbReference type="GO" id="GO:0004222">
    <property type="term" value="F:metalloendopeptidase activity"/>
    <property type="evidence" value="ECO:0007669"/>
    <property type="project" value="UniProtKB-EC"/>
</dbReference>
<sequence>MTASFAISNNPLLKCSGLPPFTEIKPEHVEPALNQLLSELNEELTQLEANVKPSWSDLVEPLEQITERLTWSWGIVSHLMGVKNSPELRQAYETAQPEIVQFSNRLSQSKPIYNAFKALRESDTWNTLDSAQQRIIESAIRDAELAGIGLEGEAQARFNAIQTSLAEISTKFSNHVLDATKAFSLTLVTPEEVEGLPPSWLSLAAQTARDAGEENATPENGPWCVTLDFPSYYPFMQHSKRRDLRETLYKAFISRASSGELDNRPIIKRILELRQELAELLGYKNYASVSLASKMAPNVEAVDQLLEELRRTSYDAAQKELAELKEFAAAKNAPEADDLKHWDISFWSERQREEKFSFTQEELRPYFPLPQVLDGLFGLVKRLFNISVTPADGQAPIWHEDVRYFQIADETGSPIAYFYLDPYSRPAEKRGGAWMDTCLNRRKIKQNGKTDIQLPIAYLICNQTPPVDGKPSLMTFAEVETLFHEFGHGLQHMLTKIDYPSAAGINNIEWDAVELASQFMENWCYERPTLMGMAKHYETNEPLPEHYYQKLVAARNYMSGGFMLRQLHFSLLDIELHYRYRPGGEETLDDVRNRIAKNTTILPLLPEDNFLCAFGHIFAGGYAAGYYSYKWAEVLSADAFAAFEEAGLEDEEAIKATGKRYRDTVLALGGSKHPMEVFKSFRGREPSTEPLLKHNGLKSAA</sequence>
<comment type="catalytic activity">
    <reaction evidence="7">
        <text>Hydrolysis of oligopeptides, with broad specificity. Gly or Ala commonly occur as P1 or P1' residues, but more distant residues are also important, as is shown by the fact that Z-Gly-Pro-Gly-|-Gly-Pro-Ala is cleaved, but not Z-(Gly)(5).</text>
        <dbReference type="EC" id="3.4.24.70"/>
    </reaction>
</comment>
<dbReference type="CDD" id="cd06456">
    <property type="entry name" value="M3A_DCP"/>
    <property type="match status" value="1"/>
</dbReference>
<dbReference type="Gene3D" id="1.20.1050.40">
    <property type="entry name" value="Endopeptidase. Chain P, domain 1"/>
    <property type="match status" value="1"/>
</dbReference>
<accession>A0A8J7JZC7</accession>
<evidence type="ECO:0000313" key="12">
    <source>
        <dbReference type="EMBL" id="MBE9212077.1"/>
    </source>
</evidence>
<dbReference type="InterPro" id="IPR034005">
    <property type="entry name" value="M3A_DCP"/>
</dbReference>
<dbReference type="PANTHER" id="PTHR11804:SF83">
    <property type="entry name" value="LD37516P"/>
    <property type="match status" value="1"/>
</dbReference>
<evidence type="ECO:0000256" key="7">
    <source>
        <dbReference type="ARBA" id="ARBA00024603"/>
    </source>
</evidence>
<keyword evidence="6 9" id="KW-0482">Metalloprotease</keyword>
<evidence type="ECO:0000256" key="6">
    <source>
        <dbReference type="ARBA" id="ARBA00023049"/>
    </source>
</evidence>